<keyword evidence="2" id="KW-1185">Reference proteome</keyword>
<dbReference type="Proteomes" id="UP000235315">
    <property type="component" value="Chromosome"/>
</dbReference>
<reference evidence="1 2" key="1">
    <citation type="submission" date="2018-01" db="EMBL/GenBank/DDBJ databases">
        <title>Tropical forage species Digitaria eriantha prevents oxidative stress under low temperature conditions by the incorporation of polyhydroxybutyrate-producing endophytic bacteria.</title>
        <authorList>
            <person name="Stritzler M."/>
            <person name="Ayub N."/>
        </authorList>
    </citation>
    <scope>NUCLEOTIDE SEQUENCE [LARGE SCALE GENOMIC DNA]</scope>
    <source>
        <strain evidence="1 2">FR1</strain>
    </source>
</reference>
<evidence type="ECO:0000313" key="2">
    <source>
        <dbReference type="Proteomes" id="UP000235315"/>
    </source>
</evidence>
<sequence length="151" mass="17187">MNLILEKTKQVRYFTNMLEVFDAANIAPQNYDWFVSDIETNWTPVGFSPIDQWFSGDELASFVREHEVQFIWAVFSAVPKGFRSSPSSAPYVEGNPRYWDGTEPMPQLEGALFEIVCWDSSGTILINLPEQAAHSFMARYPDTRPLATARA</sequence>
<protein>
    <submittedName>
        <fullName evidence="1">Uncharacterized protein</fullName>
    </submittedName>
</protein>
<name>A0ABM6R3C2_PSEO1</name>
<accession>A0ABM6R3C2</accession>
<gene>
    <name evidence="1" type="ORF">C1C98_21865</name>
</gene>
<evidence type="ECO:0000313" key="1">
    <source>
        <dbReference type="EMBL" id="AUO47916.1"/>
    </source>
</evidence>
<dbReference type="RefSeq" id="WP_014339439.1">
    <property type="nucleotide sequence ID" value="NC_016830.1"/>
</dbReference>
<proteinExistence type="predicted"/>
<dbReference type="EMBL" id="CP025738">
    <property type="protein sequence ID" value="AUO47916.1"/>
    <property type="molecule type" value="Genomic_DNA"/>
</dbReference>
<organism evidence="1 2">
    <name type="scientific">Pseudomonas ogarae (strain DSM 112162 / CECT 30235 / F113)</name>
    <dbReference type="NCBI Taxonomy" id="1114970"/>
    <lineage>
        <taxon>Bacteria</taxon>
        <taxon>Pseudomonadati</taxon>
        <taxon>Pseudomonadota</taxon>
        <taxon>Gammaproteobacteria</taxon>
        <taxon>Pseudomonadales</taxon>
        <taxon>Pseudomonadaceae</taxon>
        <taxon>Pseudomonas</taxon>
    </lineage>
</organism>